<evidence type="ECO:0000256" key="2">
    <source>
        <dbReference type="ARBA" id="ARBA00022475"/>
    </source>
</evidence>
<keyword evidence="5 6" id="KW-0472">Membrane</keyword>
<dbReference type="InterPro" id="IPR001851">
    <property type="entry name" value="ABC_transp_permease"/>
</dbReference>
<feature type="transmembrane region" description="Helical" evidence="6">
    <location>
        <begin position="305"/>
        <end position="328"/>
    </location>
</feature>
<sequence>MSAVLSTPAFRPSPGFLLGRRAWSGVLAAVVAVVLVAPLLHLALPPGHALHLSDYHVSLIGKIMCYAICALAIDLIWGYTGILSLGHGVFFALGGYAMGMYLMRQIGRDGNYAADLPDFMVFLDWKTLPWHWTFSESFLAQALLVVLVPGALAFVFGYFAFRSRIKGVYFSIITQALTYAAMLLFFRNETGFGGNNGFTDFKRLLGMPLATPGMRIGLFVTTGLTLIGCYLLARWIVGSKYGRVLQAIRDAETRVRFSGYDPLWYKLSIWVLSAVMCGVAGALYVPQVGIINPGEMSTAASIEMAVWAAVGGRATLIGPIVGAFFVNGAKSWFTVAFPEFWLYFLGALFIAVTLFLPQGIVGLFKGRRRDDPEVRS</sequence>
<dbReference type="Proteomes" id="UP000035352">
    <property type="component" value="Chromosome"/>
</dbReference>
<keyword evidence="2" id="KW-1003">Cell membrane</keyword>
<feature type="transmembrane region" description="Helical" evidence="6">
    <location>
        <begin position="138"/>
        <end position="161"/>
    </location>
</feature>
<feature type="transmembrane region" description="Helical" evidence="6">
    <location>
        <begin position="21"/>
        <end position="43"/>
    </location>
</feature>
<dbReference type="OrthoDB" id="9034298at2"/>
<evidence type="ECO:0000256" key="1">
    <source>
        <dbReference type="ARBA" id="ARBA00004651"/>
    </source>
</evidence>
<dbReference type="GO" id="GO:0005886">
    <property type="term" value="C:plasma membrane"/>
    <property type="evidence" value="ECO:0007669"/>
    <property type="project" value="UniProtKB-SubCell"/>
</dbReference>
<evidence type="ECO:0000313" key="8">
    <source>
        <dbReference type="Proteomes" id="UP000035352"/>
    </source>
</evidence>
<dbReference type="KEGG" id="pbh:AAW51_4436"/>
<accession>A0A0G3BNZ6</accession>
<dbReference type="PANTHER" id="PTHR30482:SF4">
    <property type="entry name" value="SLR1201 PROTEIN"/>
    <property type="match status" value="1"/>
</dbReference>
<dbReference type="PATRIC" id="fig|413882.6.peg.4635"/>
<dbReference type="NCBIfam" id="TIGR03408">
    <property type="entry name" value="urea_trans_UrtC"/>
    <property type="match status" value="1"/>
</dbReference>
<dbReference type="InterPro" id="IPR043428">
    <property type="entry name" value="LivM-like"/>
</dbReference>
<dbReference type="RefSeq" id="WP_047196327.1">
    <property type="nucleotide sequence ID" value="NZ_CP011371.1"/>
</dbReference>
<dbReference type="Pfam" id="PF02653">
    <property type="entry name" value="BPD_transp_2"/>
    <property type="match status" value="1"/>
</dbReference>
<feature type="transmembrane region" description="Helical" evidence="6">
    <location>
        <begin position="168"/>
        <end position="186"/>
    </location>
</feature>
<protein>
    <submittedName>
        <fullName evidence="7">Amino acid ABC transporter permease</fullName>
    </submittedName>
</protein>
<organism evidence="7 8">
    <name type="scientific">Caldimonas brevitalea</name>
    <dbReference type="NCBI Taxonomy" id="413882"/>
    <lineage>
        <taxon>Bacteria</taxon>
        <taxon>Pseudomonadati</taxon>
        <taxon>Pseudomonadota</taxon>
        <taxon>Betaproteobacteria</taxon>
        <taxon>Burkholderiales</taxon>
        <taxon>Sphaerotilaceae</taxon>
        <taxon>Caldimonas</taxon>
    </lineage>
</organism>
<keyword evidence="3 6" id="KW-0812">Transmembrane</keyword>
<evidence type="ECO:0000256" key="3">
    <source>
        <dbReference type="ARBA" id="ARBA00022692"/>
    </source>
</evidence>
<keyword evidence="8" id="KW-1185">Reference proteome</keyword>
<feature type="transmembrane region" description="Helical" evidence="6">
    <location>
        <begin position="263"/>
        <end position="285"/>
    </location>
</feature>
<dbReference type="EMBL" id="CP011371">
    <property type="protein sequence ID" value="AKJ31127.1"/>
    <property type="molecule type" value="Genomic_DNA"/>
</dbReference>
<keyword evidence="4 6" id="KW-1133">Transmembrane helix</keyword>
<proteinExistence type="predicted"/>
<dbReference type="STRING" id="413882.AAW51_4436"/>
<feature type="transmembrane region" description="Helical" evidence="6">
    <location>
        <begin position="55"/>
        <end position="77"/>
    </location>
</feature>
<name>A0A0G3BNZ6_9BURK</name>
<gene>
    <name evidence="7" type="primary">urtC</name>
    <name evidence="7" type="ORF">AAW51_4436</name>
</gene>
<feature type="transmembrane region" description="Helical" evidence="6">
    <location>
        <begin position="84"/>
        <end position="103"/>
    </location>
</feature>
<feature type="transmembrane region" description="Helical" evidence="6">
    <location>
        <begin position="213"/>
        <end position="233"/>
    </location>
</feature>
<dbReference type="AlphaFoldDB" id="A0A0G3BNZ6"/>
<dbReference type="InterPro" id="IPR017778">
    <property type="entry name" value="ABC_transptr_urea_perm_UrtC"/>
</dbReference>
<evidence type="ECO:0000256" key="6">
    <source>
        <dbReference type="SAM" id="Phobius"/>
    </source>
</evidence>
<comment type="subcellular location">
    <subcellularLocation>
        <location evidence="1">Cell membrane</location>
        <topology evidence="1">Multi-pass membrane protein</topology>
    </subcellularLocation>
</comment>
<evidence type="ECO:0000256" key="5">
    <source>
        <dbReference type="ARBA" id="ARBA00023136"/>
    </source>
</evidence>
<evidence type="ECO:0000313" key="7">
    <source>
        <dbReference type="EMBL" id="AKJ31127.1"/>
    </source>
</evidence>
<evidence type="ECO:0000256" key="4">
    <source>
        <dbReference type="ARBA" id="ARBA00022989"/>
    </source>
</evidence>
<feature type="transmembrane region" description="Helical" evidence="6">
    <location>
        <begin position="340"/>
        <end position="364"/>
    </location>
</feature>
<dbReference type="GO" id="GO:0015658">
    <property type="term" value="F:branched-chain amino acid transmembrane transporter activity"/>
    <property type="evidence" value="ECO:0007669"/>
    <property type="project" value="InterPro"/>
</dbReference>
<dbReference type="PANTHER" id="PTHR30482">
    <property type="entry name" value="HIGH-AFFINITY BRANCHED-CHAIN AMINO ACID TRANSPORT SYSTEM PERMEASE"/>
    <property type="match status" value="1"/>
</dbReference>
<reference evidence="7 8" key="1">
    <citation type="submission" date="2015-05" db="EMBL/GenBank/DDBJ databases">
        <authorList>
            <person name="Tang B."/>
            <person name="Yu Y."/>
        </authorList>
    </citation>
    <scope>NUCLEOTIDE SEQUENCE [LARGE SCALE GENOMIC DNA]</scope>
    <source>
        <strain evidence="7 8">DSM 7029</strain>
    </source>
</reference>
<dbReference type="CDD" id="cd06581">
    <property type="entry name" value="TM_PBP1_LivM_like"/>
    <property type="match status" value="1"/>
</dbReference>